<keyword evidence="1" id="KW-0472">Membrane</keyword>
<dbReference type="PANTHER" id="PTHR44216">
    <property type="entry name" value="PROTEIN O-MANNOSYL-TRANSFERASE TMTC2"/>
    <property type="match status" value="1"/>
</dbReference>
<evidence type="ECO:0000313" key="3">
    <source>
        <dbReference type="Proteomes" id="UP000735302"/>
    </source>
</evidence>
<proteinExistence type="predicted"/>
<sequence>MDIIGDYGLPCVTALLATVLYINTLSAGFAYDDSRAIQKNPDLLPETPLLNLAYDDFWGTPLTHSGSHKSYRPLCVLTFRLNYLLGGLDPWGYHMGNVLCHAITTAIFTILAQRLLGSGISRSSGIFKETAVSKEKQGDEPRHRSLLSEMIKTENIGPAAAGLLFAAHPIHTEAVAGIVGRADVLACLFFLLTFLYYSLYVSARHSAHPGRRVLPAVIVVLLAAAAMLTKEHAITVLAVCAVYDVLVVHRATPRDIFNFSLLTQ</sequence>
<keyword evidence="1 2" id="KW-0812">Transmembrane</keyword>
<dbReference type="EMBL" id="BLXT01007816">
    <property type="protein sequence ID" value="GFO42711.1"/>
    <property type="molecule type" value="Genomic_DNA"/>
</dbReference>
<organism evidence="2 3">
    <name type="scientific">Plakobranchus ocellatus</name>
    <dbReference type="NCBI Taxonomy" id="259542"/>
    <lineage>
        <taxon>Eukaryota</taxon>
        <taxon>Metazoa</taxon>
        <taxon>Spiralia</taxon>
        <taxon>Lophotrochozoa</taxon>
        <taxon>Mollusca</taxon>
        <taxon>Gastropoda</taxon>
        <taxon>Heterobranchia</taxon>
        <taxon>Euthyneura</taxon>
        <taxon>Panpulmonata</taxon>
        <taxon>Sacoglossa</taxon>
        <taxon>Placobranchoidea</taxon>
        <taxon>Plakobranchidae</taxon>
        <taxon>Plakobranchus</taxon>
    </lineage>
</organism>
<protein>
    <submittedName>
        <fullName evidence="2">Transmembrane and tpr repeat-containing protein 2</fullName>
    </submittedName>
</protein>
<keyword evidence="1" id="KW-1133">Transmembrane helix</keyword>
<evidence type="ECO:0000256" key="1">
    <source>
        <dbReference type="SAM" id="Phobius"/>
    </source>
</evidence>
<dbReference type="PANTHER" id="PTHR44216:SF3">
    <property type="entry name" value="PROTEIN O-MANNOSYL-TRANSFERASE TMTC2"/>
    <property type="match status" value="1"/>
</dbReference>
<feature type="transmembrane region" description="Helical" evidence="1">
    <location>
        <begin position="7"/>
        <end position="31"/>
    </location>
</feature>
<name>A0AAV4DEV4_9GAST</name>
<dbReference type="Proteomes" id="UP000735302">
    <property type="component" value="Unassembled WGS sequence"/>
</dbReference>
<reference evidence="2 3" key="1">
    <citation type="journal article" date="2021" name="Elife">
        <title>Chloroplast acquisition without the gene transfer in kleptoplastic sea slugs, Plakobranchus ocellatus.</title>
        <authorList>
            <person name="Maeda T."/>
            <person name="Takahashi S."/>
            <person name="Yoshida T."/>
            <person name="Shimamura S."/>
            <person name="Takaki Y."/>
            <person name="Nagai Y."/>
            <person name="Toyoda A."/>
            <person name="Suzuki Y."/>
            <person name="Arimoto A."/>
            <person name="Ishii H."/>
            <person name="Satoh N."/>
            <person name="Nishiyama T."/>
            <person name="Hasebe M."/>
            <person name="Maruyama T."/>
            <person name="Minagawa J."/>
            <person name="Obokata J."/>
            <person name="Shigenobu S."/>
        </authorList>
    </citation>
    <scope>NUCLEOTIDE SEQUENCE [LARGE SCALE GENOMIC DNA]</scope>
</reference>
<dbReference type="GO" id="GO:0000030">
    <property type="term" value="F:mannosyltransferase activity"/>
    <property type="evidence" value="ECO:0007669"/>
    <property type="project" value="TreeGrafter"/>
</dbReference>
<gene>
    <name evidence="2" type="ORF">PoB_006921600</name>
</gene>
<feature type="non-terminal residue" evidence="2">
    <location>
        <position position="264"/>
    </location>
</feature>
<comment type="caution">
    <text evidence="2">The sequence shown here is derived from an EMBL/GenBank/DDBJ whole genome shotgun (WGS) entry which is preliminary data.</text>
</comment>
<evidence type="ECO:0000313" key="2">
    <source>
        <dbReference type="EMBL" id="GFO42711.1"/>
    </source>
</evidence>
<feature type="transmembrane region" description="Helical" evidence="1">
    <location>
        <begin position="91"/>
        <end position="112"/>
    </location>
</feature>
<dbReference type="GO" id="GO:0035269">
    <property type="term" value="P:protein O-linked glycosylation via mannose"/>
    <property type="evidence" value="ECO:0007669"/>
    <property type="project" value="TreeGrafter"/>
</dbReference>
<dbReference type="AlphaFoldDB" id="A0AAV4DEV4"/>
<feature type="transmembrane region" description="Helical" evidence="1">
    <location>
        <begin position="212"/>
        <end position="229"/>
    </location>
</feature>
<keyword evidence="3" id="KW-1185">Reference proteome</keyword>
<dbReference type="InterPro" id="IPR052384">
    <property type="entry name" value="TMTC_O-mannosyltransferase"/>
</dbReference>
<dbReference type="GO" id="GO:0005789">
    <property type="term" value="C:endoplasmic reticulum membrane"/>
    <property type="evidence" value="ECO:0007669"/>
    <property type="project" value="TreeGrafter"/>
</dbReference>
<feature type="transmembrane region" description="Helical" evidence="1">
    <location>
        <begin position="182"/>
        <end position="200"/>
    </location>
</feature>
<accession>A0AAV4DEV4</accession>